<evidence type="ECO:0000256" key="10">
    <source>
        <dbReference type="RuleBase" id="RU362125"/>
    </source>
</evidence>
<evidence type="ECO:0000256" key="4">
    <source>
        <dbReference type="ARBA" id="ARBA00022827"/>
    </source>
</evidence>
<dbReference type="InterPro" id="IPR046373">
    <property type="entry name" value="Acyl-CoA_Oxase/DH_mid-dom_sf"/>
</dbReference>
<feature type="domain" description="Acyl-CoA oxidase/dehydrogenase middle" evidence="12">
    <location>
        <begin position="163"/>
        <end position="267"/>
    </location>
</feature>
<evidence type="ECO:0000256" key="1">
    <source>
        <dbReference type="ARBA" id="ARBA00001974"/>
    </source>
</evidence>
<dbReference type="InterPro" id="IPR037069">
    <property type="entry name" value="AcylCoA_DH/ox_N_sf"/>
</dbReference>
<feature type="domain" description="Acetyl-CoA dehydrogenase-like C-terminal" evidence="14">
    <location>
        <begin position="469"/>
        <end position="575"/>
    </location>
</feature>
<evidence type="ECO:0000259" key="12">
    <source>
        <dbReference type="Pfam" id="PF02770"/>
    </source>
</evidence>
<dbReference type="PANTHER" id="PTHR42803">
    <property type="entry name" value="ACYL-COA DEHYDROGENASE"/>
    <property type="match status" value="1"/>
</dbReference>
<proteinExistence type="inferred from homology"/>
<dbReference type="Gene3D" id="1.10.540.10">
    <property type="entry name" value="Acyl-CoA dehydrogenase/oxidase, N-terminal domain"/>
    <property type="match status" value="1"/>
</dbReference>
<evidence type="ECO:0000256" key="8">
    <source>
        <dbReference type="ARBA" id="ARBA00066694"/>
    </source>
</evidence>
<name>A0AA43Z689_9GAMM</name>
<evidence type="ECO:0000259" key="13">
    <source>
        <dbReference type="Pfam" id="PF02771"/>
    </source>
</evidence>
<evidence type="ECO:0000256" key="6">
    <source>
        <dbReference type="ARBA" id="ARBA00051388"/>
    </source>
</evidence>
<dbReference type="EMBL" id="JAAPAP010000005">
    <property type="protein sequence ID" value="NHN77430.1"/>
    <property type="molecule type" value="Genomic_DNA"/>
</dbReference>
<evidence type="ECO:0000259" key="14">
    <source>
        <dbReference type="Pfam" id="PF12806"/>
    </source>
</evidence>
<keyword evidence="5 10" id="KW-0560">Oxidoreductase</keyword>
<accession>A0AA43Z689</accession>
<dbReference type="EC" id="1.3.99.41" evidence="8"/>
<dbReference type="Pfam" id="PF12806">
    <property type="entry name" value="Acyl-CoA_dh_C"/>
    <property type="match status" value="1"/>
</dbReference>
<dbReference type="InterPro" id="IPR006091">
    <property type="entry name" value="Acyl-CoA_Oxase/DH_mid-dom"/>
</dbReference>
<evidence type="ECO:0000256" key="3">
    <source>
        <dbReference type="ARBA" id="ARBA00022630"/>
    </source>
</evidence>
<evidence type="ECO:0000259" key="11">
    <source>
        <dbReference type="Pfam" id="PF00441"/>
    </source>
</evidence>
<dbReference type="FunFam" id="2.40.110.10:FF:000031">
    <property type="entry name" value="Acyl-CoA dehydrogenase, putative"/>
    <property type="match status" value="1"/>
</dbReference>
<feature type="domain" description="Acyl-CoA dehydrogenase/oxidase N-terminal" evidence="13">
    <location>
        <begin position="41"/>
        <end position="158"/>
    </location>
</feature>
<dbReference type="InterPro" id="IPR036250">
    <property type="entry name" value="AcylCo_DH-like_C"/>
</dbReference>
<dbReference type="Proteomes" id="UP000736384">
    <property type="component" value="Unassembled WGS sequence"/>
</dbReference>
<organism evidence="15 16">
    <name type="scientific">Azotobacter chroococcum</name>
    <dbReference type="NCBI Taxonomy" id="353"/>
    <lineage>
        <taxon>Bacteria</taxon>
        <taxon>Pseudomonadati</taxon>
        <taxon>Pseudomonadota</taxon>
        <taxon>Gammaproteobacteria</taxon>
        <taxon>Pseudomonadales</taxon>
        <taxon>Pseudomonadaceae</taxon>
        <taxon>Azotobacter</taxon>
    </lineage>
</organism>
<comment type="cofactor">
    <cofactor evidence="1 10">
        <name>FAD</name>
        <dbReference type="ChEBI" id="CHEBI:57692"/>
    </cofactor>
</comment>
<keyword evidence="4 10" id="KW-0274">FAD</keyword>
<dbReference type="Gene3D" id="1.20.140.10">
    <property type="entry name" value="Butyryl-CoA Dehydrogenase, subunit A, domain 3"/>
    <property type="match status" value="1"/>
</dbReference>
<evidence type="ECO:0000256" key="7">
    <source>
        <dbReference type="ARBA" id="ARBA00058683"/>
    </source>
</evidence>
<dbReference type="InterPro" id="IPR009075">
    <property type="entry name" value="AcylCo_DH/oxidase_C"/>
</dbReference>
<protein>
    <recommendedName>
        <fullName evidence="9">3-methylmercaptopropionyl-CoA dehydrogenase</fullName>
        <ecNumber evidence="8">1.3.99.41</ecNumber>
    </recommendedName>
</protein>
<evidence type="ECO:0000313" key="16">
    <source>
        <dbReference type="Proteomes" id="UP000736384"/>
    </source>
</evidence>
<dbReference type="PANTHER" id="PTHR42803:SF1">
    <property type="entry name" value="BROAD-SPECIFICITY LINEAR ACYL-COA DEHYDROGENASE FADE5"/>
    <property type="match status" value="1"/>
</dbReference>
<dbReference type="Gene3D" id="2.40.110.10">
    <property type="entry name" value="Butyryl-CoA Dehydrogenase, subunit A, domain 2"/>
    <property type="match status" value="1"/>
</dbReference>
<keyword evidence="3 10" id="KW-0285">Flavoprotein</keyword>
<dbReference type="AlphaFoldDB" id="A0AA43Z689"/>
<dbReference type="GO" id="GO:0050660">
    <property type="term" value="F:flavin adenine dinucleotide binding"/>
    <property type="evidence" value="ECO:0007669"/>
    <property type="project" value="InterPro"/>
</dbReference>
<evidence type="ECO:0000256" key="5">
    <source>
        <dbReference type="ARBA" id="ARBA00023002"/>
    </source>
</evidence>
<dbReference type="InterPro" id="IPR025878">
    <property type="entry name" value="Acyl-CoA_dh-like_C_dom"/>
</dbReference>
<dbReference type="GO" id="GO:0016627">
    <property type="term" value="F:oxidoreductase activity, acting on the CH-CH group of donors"/>
    <property type="evidence" value="ECO:0007669"/>
    <property type="project" value="InterPro"/>
</dbReference>
<dbReference type="SUPFAM" id="SSF56645">
    <property type="entry name" value="Acyl-CoA dehydrogenase NM domain-like"/>
    <property type="match status" value="1"/>
</dbReference>
<comment type="catalytic activity">
    <reaction evidence="6">
        <text>3-(methylsulfanyl)propanoyl-CoA + oxidized [electron-transfer flavoprotein] + H(+) = 3-(methylsulfanyl)acryloyl-CoA + reduced [electron-transfer flavoprotein]</text>
        <dbReference type="Rhea" id="RHEA:52612"/>
        <dbReference type="Rhea" id="RHEA-COMP:10685"/>
        <dbReference type="Rhea" id="RHEA-COMP:10686"/>
        <dbReference type="ChEBI" id="CHEBI:15378"/>
        <dbReference type="ChEBI" id="CHEBI:57692"/>
        <dbReference type="ChEBI" id="CHEBI:58307"/>
        <dbReference type="ChEBI" id="CHEBI:82815"/>
        <dbReference type="ChEBI" id="CHEBI:84994"/>
        <dbReference type="EC" id="1.3.99.41"/>
    </reaction>
    <physiologicalReaction direction="left-to-right" evidence="6">
        <dbReference type="Rhea" id="RHEA:52613"/>
    </physiologicalReaction>
</comment>
<gene>
    <name evidence="15" type="ORF">HA520_09005</name>
</gene>
<dbReference type="Pfam" id="PF02771">
    <property type="entry name" value="Acyl-CoA_dh_N"/>
    <property type="match status" value="1"/>
</dbReference>
<evidence type="ECO:0000256" key="9">
    <source>
        <dbReference type="ARBA" id="ARBA00069043"/>
    </source>
</evidence>
<dbReference type="InterPro" id="IPR009100">
    <property type="entry name" value="AcylCoA_DH/oxidase_NM_dom_sf"/>
</dbReference>
<comment type="caution">
    <text evidence="15">The sequence shown here is derived from an EMBL/GenBank/DDBJ whole genome shotgun (WGS) entry which is preliminary data.</text>
</comment>
<dbReference type="SUPFAM" id="SSF47203">
    <property type="entry name" value="Acyl-CoA dehydrogenase C-terminal domain-like"/>
    <property type="match status" value="1"/>
</dbReference>
<comment type="similarity">
    <text evidence="2 10">Belongs to the acyl-CoA dehydrogenase family.</text>
</comment>
<dbReference type="InterPro" id="IPR052166">
    <property type="entry name" value="Diverse_Acyl-CoA_DH"/>
</dbReference>
<dbReference type="InterPro" id="IPR013786">
    <property type="entry name" value="AcylCoA_DH/ox_N"/>
</dbReference>
<evidence type="ECO:0000313" key="15">
    <source>
        <dbReference type="EMBL" id="NHN77430.1"/>
    </source>
</evidence>
<dbReference type="Pfam" id="PF00441">
    <property type="entry name" value="Acyl-CoA_dh_1"/>
    <property type="match status" value="1"/>
</dbReference>
<comment type="function">
    <text evidence="7">Involved in the assimilation of dimethylsulphoniopropionate (DMSP), an important compound in the fixation of carbon in marine phytoplankton, by mediating the conversion of 3-(methylthio)propanoyl-CoA (MMPA-CoA) to 3-(methylthio)acryloyl-CoA (MTA-CoA).</text>
</comment>
<evidence type="ECO:0000256" key="2">
    <source>
        <dbReference type="ARBA" id="ARBA00009347"/>
    </source>
</evidence>
<dbReference type="RefSeq" id="WP_165892412.1">
    <property type="nucleotide sequence ID" value="NZ_JAAPAP010000005.1"/>
</dbReference>
<dbReference type="Pfam" id="PF02770">
    <property type="entry name" value="Acyl-CoA_dh_M"/>
    <property type="match status" value="1"/>
</dbReference>
<reference evidence="15" key="1">
    <citation type="submission" date="2020-03" db="EMBL/GenBank/DDBJ databases">
        <title>Genome assembly of Azotobacter chroococcum W5.</title>
        <authorList>
            <person name="Kannepalli A."/>
        </authorList>
    </citation>
    <scope>NUCLEOTIDE SEQUENCE</scope>
    <source>
        <strain evidence="15">W5</strain>
    </source>
</reference>
<feature type="domain" description="Acyl-CoA dehydrogenase/oxidase C-terminal" evidence="11">
    <location>
        <begin position="278"/>
        <end position="447"/>
    </location>
</feature>
<sequence>MWHYQAPLRDMRFVIEEWLAAPADWRRMPAFEHLDGELAAQVVEEAGRFASGVLAPLNAPGDRQGCRFENGRVTTPDGFPAAYRAFVDGGWAALACAAEDGGQGLPQLLNAALLEMIYSTNHAWAMYPGIAHGAYECLRAHGTPELRERYLAAIVSGEILPTMCLTEPQAGSDVGLLRSRAEPAADGSYRITGGKIFASGGEHDLTENILHLVLARLPDAPPGSRGISLFLVPKLLPDGRRNAVRCDGIEHKLGIRGSATCTLSFEQAEGWLLGEPHKGLAAMFVMMNSARLHVGLQGLGHAEAAWQNAAQYAAERRQMRAVRRPEGCAEAPADPIHYHPAMRRTLLELRTLTEGMRALGYWTAHLLDEAEQGADPALRARAESRAQLLTPLVKAFFTEQGFRLASAALQVFGGYGYVQEYPIEQTLRDSRIAMIYEGSNEIQANDLLLRKVLGDGGAALRGLLDEFYAEAQAAAAIPGCSDFGAVLGRYCDRLITIIEQLAAAAAQDPERPYRAAGDFLRLLGLIALAFAWTRSARLSLGREVDPFYAGKLESAAFFFAYLLPEADQRLALIEVSRQPLPFLPE</sequence>